<comment type="caution">
    <text evidence="2">The sequence shown here is derived from an EMBL/GenBank/DDBJ whole genome shotgun (WGS) entry which is preliminary data.</text>
</comment>
<evidence type="ECO:0000313" key="2">
    <source>
        <dbReference type="EMBL" id="MPM67339.1"/>
    </source>
</evidence>
<proteinExistence type="predicted"/>
<dbReference type="InterPro" id="IPR038721">
    <property type="entry name" value="IS701-like_DDE_dom"/>
</dbReference>
<accession>A0A645BPI1</accession>
<organism evidence="2">
    <name type="scientific">bioreactor metagenome</name>
    <dbReference type="NCBI Taxonomy" id="1076179"/>
    <lineage>
        <taxon>unclassified sequences</taxon>
        <taxon>metagenomes</taxon>
        <taxon>ecological metagenomes</taxon>
    </lineage>
</organism>
<dbReference type="InterPro" id="IPR012337">
    <property type="entry name" value="RNaseH-like_sf"/>
</dbReference>
<reference evidence="2" key="1">
    <citation type="submission" date="2019-08" db="EMBL/GenBank/DDBJ databases">
        <authorList>
            <person name="Kucharzyk K."/>
            <person name="Murdoch R.W."/>
            <person name="Higgins S."/>
            <person name="Loffler F."/>
        </authorList>
    </citation>
    <scope>NUCLEOTIDE SEQUENCE</scope>
</reference>
<dbReference type="Pfam" id="PF13546">
    <property type="entry name" value="DDE_5"/>
    <property type="match status" value="1"/>
</dbReference>
<name>A0A645BPI1_9ZZZZ</name>
<protein>
    <submittedName>
        <fullName evidence="2">IS4 family transposase ISGur1</fullName>
    </submittedName>
</protein>
<evidence type="ECO:0000259" key="1">
    <source>
        <dbReference type="Pfam" id="PF13546"/>
    </source>
</evidence>
<dbReference type="EMBL" id="VSSQ01021632">
    <property type="protein sequence ID" value="MPM67339.1"/>
    <property type="molecule type" value="Genomic_DNA"/>
</dbReference>
<feature type="domain" description="Transposase IS701-like DDE" evidence="1">
    <location>
        <begin position="76"/>
        <end position="312"/>
    </location>
</feature>
<gene>
    <name evidence="2" type="ORF">SDC9_114261</name>
</gene>
<sequence>MLADLQSHDDILSTTFGSFANKFSIFSILSKCGARKIRGVPIPSVFAYLFSIAFKNVSIYQDQKSNNPNKIRKDCVHRFLQSPKIDWNKFTSLLASAIIKTELEPIHEKSTLPNRRCLVLDDSSFKRDRSKKVELLAKCFDHAKHLYFKGFRMLTLGYTDGESFLPVAQWALSTENKKMRINEASEVGTDTPGHKRRQMAQKKATLAMLDLIDYANKAGIKANYVLFDSWFSSPAQIFSVLKKGYDVVCMAKKSRTKYTCEDGKKKTASQIFSSSKKRRGLAKYLLSQVVSIKDADGNEKKIKIVFVRNRSNRKDFLVLLSTDISLDEQEIIALYGNRWSIEVFFKNCKSQLRLEKGNHSLNYDEITAHISLVFTQYMMLSYMRRLNTDERSIGELFLSMVEEIKDVAFDNALELILYLFIDKICQSEPHLQERLYVMAELFIDNLPEMMRDQMKKVS</sequence>
<dbReference type="Gene3D" id="3.90.350.10">
    <property type="entry name" value="Transposase Inhibitor Protein From Tn5, Chain A, domain 1"/>
    <property type="match status" value="1"/>
</dbReference>
<dbReference type="SUPFAM" id="SSF53098">
    <property type="entry name" value="Ribonuclease H-like"/>
    <property type="match status" value="1"/>
</dbReference>
<dbReference type="AlphaFoldDB" id="A0A645BPI1"/>